<evidence type="ECO:0000256" key="3">
    <source>
        <dbReference type="ARBA" id="ARBA00006622"/>
    </source>
</evidence>
<evidence type="ECO:0000256" key="10">
    <source>
        <dbReference type="PIRSR" id="PIRSR610300-50"/>
    </source>
</evidence>
<dbReference type="Proteomes" id="UP000827092">
    <property type="component" value="Unassembled WGS sequence"/>
</dbReference>
<feature type="binding site" evidence="11">
    <location>
        <position position="177"/>
    </location>
    <ligand>
        <name>Fe cation</name>
        <dbReference type="ChEBI" id="CHEBI:24875"/>
        <note>catalytic</note>
    </ligand>
</feature>
<keyword evidence="14" id="KW-1185">Reference proteome</keyword>
<evidence type="ECO:0000256" key="12">
    <source>
        <dbReference type="RuleBase" id="RU366010"/>
    </source>
</evidence>
<feature type="binding site" evidence="11">
    <location>
        <position position="121"/>
    </location>
    <ligand>
        <name>Fe cation</name>
        <dbReference type="ChEBI" id="CHEBI:24875"/>
        <note>catalytic</note>
    </ligand>
</feature>
<evidence type="ECO:0000313" key="14">
    <source>
        <dbReference type="Proteomes" id="UP000827092"/>
    </source>
</evidence>
<dbReference type="InterPro" id="IPR014710">
    <property type="entry name" value="RmlC-like_jellyroll"/>
</dbReference>
<comment type="similarity">
    <text evidence="3 12">Belongs to the cysteine dioxygenase family.</text>
</comment>
<comment type="cofactor">
    <cofactor evidence="12">
        <name>Fe cation</name>
        <dbReference type="ChEBI" id="CHEBI:24875"/>
    </cofactor>
    <text evidence="12">Binds 1 Fe cation per subunit.</text>
</comment>
<feature type="cross-link" description="3'-(S-cysteinyl)-tyrosine (Cys-Tyr)" evidence="10">
    <location>
        <begin position="126"/>
        <end position="194"/>
    </location>
</feature>
<name>A0AAV6U726_9ARAC</name>
<dbReference type="InterPro" id="IPR010300">
    <property type="entry name" value="CDO_1"/>
</dbReference>
<keyword evidence="9 11" id="KW-0408">Iron</keyword>
<dbReference type="Pfam" id="PF05995">
    <property type="entry name" value="CDO_I"/>
    <property type="match status" value="1"/>
</dbReference>
<dbReference type="Gene3D" id="2.60.120.10">
    <property type="entry name" value="Jelly Rolls"/>
    <property type="match status" value="1"/>
</dbReference>
<evidence type="ECO:0000256" key="7">
    <source>
        <dbReference type="ARBA" id="ARBA00022964"/>
    </source>
</evidence>
<keyword evidence="7 12" id="KW-0223">Dioxygenase</keyword>
<dbReference type="EMBL" id="JAFNEN010000600">
    <property type="protein sequence ID" value="KAG8179839.1"/>
    <property type="molecule type" value="Genomic_DNA"/>
</dbReference>
<dbReference type="CDD" id="cd10548">
    <property type="entry name" value="cupin_CDO"/>
    <property type="match status" value="1"/>
</dbReference>
<organism evidence="13 14">
    <name type="scientific">Oedothorax gibbosus</name>
    <dbReference type="NCBI Taxonomy" id="931172"/>
    <lineage>
        <taxon>Eukaryota</taxon>
        <taxon>Metazoa</taxon>
        <taxon>Ecdysozoa</taxon>
        <taxon>Arthropoda</taxon>
        <taxon>Chelicerata</taxon>
        <taxon>Arachnida</taxon>
        <taxon>Araneae</taxon>
        <taxon>Araneomorphae</taxon>
        <taxon>Entelegynae</taxon>
        <taxon>Araneoidea</taxon>
        <taxon>Linyphiidae</taxon>
        <taxon>Erigoninae</taxon>
        <taxon>Oedothorax</taxon>
    </lineage>
</organism>
<dbReference type="PANTHER" id="PTHR12918">
    <property type="entry name" value="CYSTEINE DIOXYGENASE"/>
    <property type="match status" value="1"/>
</dbReference>
<dbReference type="EC" id="1.13.11.20" evidence="4 12"/>
<protein>
    <recommendedName>
        <fullName evidence="4 12">Cysteine dioxygenase</fullName>
        <ecNumber evidence="4 12">1.13.11.20</ecNumber>
    </recommendedName>
</protein>
<dbReference type="FunFam" id="2.60.120.10:FF:000045">
    <property type="entry name" value="Cysteine dioxygenase 1"/>
    <property type="match status" value="1"/>
</dbReference>
<evidence type="ECO:0000256" key="5">
    <source>
        <dbReference type="ARBA" id="ARBA00022723"/>
    </source>
</evidence>
<dbReference type="SUPFAM" id="SSF51182">
    <property type="entry name" value="RmlC-like cupins"/>
    <property type="match status" value="1"/>
</dbReference>
<comment type="catalytic activity">
    <reaction evidence="1 12">
        <text>L-cysteine + O2 = 3-sulfino-L-alanine + H(+)</text>
        <dbReference type="Rhea" id="RHEA:20441"/>
        <dbReference type="ChEBI" id="CHEBI:15378"/>
        <dbReference type="ChEBI" id="CHEBI:15379"/>
        <dbReference type="ChEBI" id="CHEBI:35235"/>
        <dbReference type="ChEBI" id="CHEBI:61085"/>
        <dbReference type="EC" id="1.13.11.20"/>
    </reaction>
</comment>
<dbReference type="InterPro" id="IPR011051">
    <property type="entry name" value="RmlC_Cupin_sf"/>
</dbReference>
<feature type="binding site" evidence="11">
    <location>
        <position position="119"/>
    </location>
    <ligand>
        <name>Fe cation</name>
        <dbReference type="ChEBI" id="CHEBI:24875"/>
        <note>catalytic</note>
    </ligand>
</feature>
<comment type="pathway">
    <text evidence="2 12">Organosulfur biosynthesis; taurine biosynthesis; hypotaurine from L-cysteine: step 1/2.</text>
</comment>
<proteinExistence type="inferred from homology"/>
<comment type="caution">
    <text evidence="13">The sequence shown here is derived from an EMBL/GenBank/DDBJ whole genome shotgun (WGS) entry which is preliminary data.</text>
</comment>
<dbReference type="GO" id="GO:0042412">
    <property type="term" value="P:taurine biosynthetic process"/>
    <property type="evidence" value="ECO:0007669"/>
    <property type="project" value="UniProtKB-UniRule"/>
</dbReference>
<evidence type="ECO:0000256" key="11">
    <source>
        <dbReference type="PIRSR" id="PIRSR610300-51"/>
    </source>
</evidence>
<evidence type="ECO:0000256" key="6">
    <source>
        <dbReference type="ARBA" id="ARBA00022784"/>
    </source>
</evidence>
<gene>
    <name evidence="13" type="ORF">JTE90_020822</name>
</gene>
<evidence type="ECO:0000256" key="1">
    <source>
        <dbReference type="ARBA" id="ARBA00000629"/>
    </source>
</evidence>
<evidence type="ECO:0000256" key="8">
    <source>
        <dbReference type="ARBA" id="ARBA00023002"/>
    </source>
</evidence>
<evidence type="ECO:0000313" key="13">
    <source>
        <dbReference type="EMBL" id="KAG8179839.1"/>
    </source>
</evidence>
<evidence type="ECO:0000256" key="2">
    <source>
        <dbReference type="ARBA" id="ARBA00004759"/>
    </source>
</evidence>
<evidence type="ECO:0000256" key="4">
    <source>
        <dbReference type="ARBA" id="ARBA00013133"/>
    </source>
</evidence>
<dbReference type="GO" id="GO:0008198">
    <property type="term" value="F:ferrous iron binding"/>
    <property type="evidence" value="ECO:0007669"/>
    <property type="project" value="UniProtKB-ARBA"/>
</dbReference>
<dbReference type="GO" id="GO:0017172">
    <property type="term" value="F:cysteine dioxygenase activity"/>
    <property type="evidence" value="ECO:0007669"/>
    <property type="project" value="UniProtKB-UniRule"/>
</dbReference>
<dbReference type="GO" id="GO:0019448">
    <property type="term" value="P:L-cysteine catabolic process"/>
    <property type="evidence" value="ECO:0007669"/>
    <property type="project" value="TreeGrafter"/>
</dbReference>
<accession>A0AAV6U726</accession>
<keyword evidence="6 10" id="KW-0883">Thioether bond</keyword>
<dbReference type="PANTHER" id="PTHR12918:SF1">
    <property type="entry name" value="CYSTEINE DIOXYGENASE TYPE 1"/>
    <property type="match status" value="1"/>
</dbReference>
<keyword evidence="8 12" id="KW-0560">Oxidoreductase</keyword>
<evidence type="ECO:0000256" key="9">
    <source>
        <dbReference type="ARBA" id="ARBA00023004"/>
    </source>
</evidence>
<keyword evidence="5 11" id="KW-0479">Metal-binding</keyword>
<sequence>MNHRSLEVSLIRSSMAELDYRSCFGAGRDVEIEKRMLAVPKVDTLEDLVRELRSAFDTDRVNVERVQDLMRAYKSNPREWIKYAKFDRHRYTRNLVDEGNGKYNLMLLAWAEGQGSSIHDHANSHCFMKVLDGTLHEVRFAWPNESEEDQEQEMENIGYTHLKTDDVTYMNDTLGLHRMENPSHTQTAVSLHLYCPPFDSVLLFDQRTGHTTRSKVTFWSKYGERTPFGVSSVKPDNEEFENN</sequence>
<reference evidence="13 14" key="1">
    <citation type="journal article" date="2022" name="Nat. Ecol. Evol.">
        <title>A masculinizing supergene underlies an exaggerated male reproductive morph in a spider.</title>
        <authorList>
            <person name="Hendrickx F."/>
            <person name="De Corte Z."/>
            <person name="Sonet G."/>
            <person name="Van Belleghem S.M."/>
            <person name="Kostlbacher S."/>
            <person name="Vangestel C."/>
        </authorList>
    </citation>
    <scope>NUCLEOTIDE SEQUENCE [LARGE SCALE GENOMIC DNA]</scope>
    <source>
        <strain evidence="13">W744_W776</strain>
    </source>
</reference>
<dbReference type="AlphaFoldDB" id="A0AAV6U726"/>